<dbReference type="PROSITE" id="PS51257">
    <property type="entry name" value="PROKAR_LIPOPROTEIN"/>
    <property type="match status" value="1"/>
</dbReference>
<proteinExistence type="predicted"/>
<feature type="chain" id="PRO_5012386751" evidence="1">
    <location>
        <begin position="21"/>
        <end position="235"/>
    </location>
</feature>
<evidence type="ECO:0000313" key="3">
    <source>
        <dbReference type="Proteomes" id="UP000184522"/>
    </source>
</evidence>
<keyword evidence="1" id="KW-0732">Signal</keyword>
<feature type="signal peptide" evidence="1">
    <location>
        <begin position="1"/>
        <end position="20"/>
    </location>
</feature>
<dbReference type="Proteomes" id="UP000184522">
    <property type="component" value="Unassembled WGS sequence"/>
</dbReference>
<evidence type="ECO:0000256" key="1">
    <source>
        <dbReference type="SAM" id="SignalP"/>
    </source>
</evidence>
<dbReference type="STRING" id="1089305.SAMN05444148_0756"/>
<accession>A0A1M5LZR7</accession>
<gene>
    <name evidence="2" type="ORF">SAMN05444148_0756</name>
</gene>
<reference evidence="3" key="1">
    <citation type="submission" date="2016-11" db="EMBL/GenBank/DDBJ databases">
        <authorList>
            <person name="Varghese N."/>
            <person name="Submissions S."/>
        </authorList>
    </citation>
    <scope>NUCLEOTIDE SEQUENCE [LARGE SCALE GENOMIC DNA]</scope>
    <source>
        <strain evidence="3">DSM 25330</strain>
    </source>
</reference>
<dbReference type="OrthoDB" id="1443562at2"/>
<evidence type="ECO:0000313" key="2">
    <source>
        <dbReference type="EMBL" id="SHG70179.1"/>
    </source>
</evidence>
<name>A0A1M5LZR7_9FLAO</name>
<dbReference type="RefSeq" id="WP_073083283.1">
    <property type="nucleotide sequence ID" value="NZ_FQWS01000001.1"/>
</dbReference>
<dbReference type="EMBL" id="FQWS01000001">
    <property type="protein sequence ID" value="SHG70179.1"/>
    <property type="molecule type" value="Genomic_DNA"/>
</dbReference>
<protein>
    <submittedName>
        <fullName evidence="2">Uncharacterized protein</fullName>
    </submittedName>
</protein>
<sequence length="235" mass="26864">MKIKSIFALLIFAVLSISCASDQEQEAFAHIGNYYNAEVNFTKGFSSKVGKETENYIALKIKNSPYEKRIKEDQLSVYAATLLLENLNDEEIDKYTHIKVNFFHETDSEEKADSLISYKIETIKNVSRKSQVFKNTVNALLNASGVDVFRMLDEKYRDPKREQGFAEAINSMKIERNGVKAIKLLGVEALVDKTTRERYLGYNGEIAWGNNTNSYLSVRTFEDPKNDDIIFLNLN</sequence>
<keyword evidence="3" id="KW-1185">Reference proteome</keyword>
<organism evidence="2 3">
    <name type="scientific">Winogradskyella jejuensis</name>
    <dbReference type="NCBI Taxonomy" id="1089305"/>
    <lineage>
        <taxon>Bacteria</taxon>
        <taxon>Pseudomonadati</taxon>
        <taxon>Bacteroidota</taxon>
        <taxon>Flavobacteriia</taxon>
        <taxon>Flavobacteriales</taxon>
        <taxon>Flavobacteriaceae</taxon>
        <taxon>Winogradskyella</taxon>
    </lineage>
</organism>
<dbReference type="AlphaFoldDB" id="A0A1M5LZR7"/>